<name>A0ABS5XNC8_9GAMM</name>
<sequence length="385" mass="44727">MMGQIFPWKSGNRFELLIDGQQFFPVMLTAIARAEHQVALELYLVEDGHCSKALVDALCTAAVRGVRVRCLFDGFGSLRLGPALRNRLLAAGVLLQVYNPLRWRRGVRNFHRDHRKILVVDDRVAYVGGTGSTDEFWNPVKQTSLWHEVMVAVEGPLVAHWQLIFDYQWLASLGRHPWKPEEAPGLAHLPPYPPMGEGLGRVAYANARQHRDIVQSLVRSIRTARQRVWLATPYFLPSWKVRRALIKAARRGIEVRLLLTGRRTDHPPVRFAGQRYYPRLLRSGVRIFEYQPRFLHLKMVLVDEWVSVGSCNFDHWNLRFNLEANLEALDPTLTAAADACMRQDFIDSREISIDDWQARPWHKRLRQRLWGWLDRLVVNLLDRRR</sequence>
<evidence type="ECO:0000313" key="3">
    <source>
        <dbReference type="Proteomes" id="UP001519667"/>
    </source>
</evidence>
<dbReference type="PANTHER" id="PTHR21248">
    <property type="entry name" value="CARDIOLIPIN SYNTHASE"/>
    <property type="match status" value="1"/>
</dbReference>
<accession>A0ABS5XNC8</accession>
<feature type="domain" description="PLD phosphodiesterase" evidence="1">
    <location>
        <begin position="109"/>
        <end position="136"/>
    </location>
</feature>
<dbReference type="SUPFAM" id="SSF56024">
    <property type="entry name" value="Phospholipase D/nuclease"/>
    <property type="match status" value="2"/>
</dbReference>
<dbReference type="SMART" id="SM00155">
    <property type="entry name" value="PLDc"/>
    <property type="match status" value="2"/>
</dbReference>
<dbReference type="InterPro" id="IPR001736">
    <property type="entry name" value="PLipase_D/transphosphatidylase"/>
</dbReference>
<protein>
    <submittedName>
        <fullName evidence="2">Phosphatidylserine/phosphatidylglycerophosphate/ cardiolipin synthase family protein</fullName>
    </submittedName>
</protein>
<dbReference type="RefSeq" id="WP_215379859.1">
    <property type="nucleotide sequence ID" value="NZ_JAGTIS010000016.1"/>
</dbReference>
<dbReference type="EMBL" id="JAGTIS010000016">
    <property type="protein sequence ID" value="MBT8768818.1"/>
    <property type="molecule type" value="Genomic_DNA"/>
</dbReference>
<evidence type="ECO:0000259" key="1">
    <source>
        <dbReference type="PROSITE" id="PS50035"/>
    </source>
</evidence>
<comment type="caution">
    <text evidence="2">The sequence shown here is derived from an EMBL/GenBank/DDBJ whole genome shotgun (WGS) entry which is preliminary data.</text>
</comment>
<dbReference type="InterPro" id="IPR025202">
    <property type="entry name" value="PLD-like_dom"/>
</dbReference>
<dbReference type="PANTHER" id="PTHR21248:SF23">
    <property type="entry name" value="CARDIOLIPIN SYNTHASE B"/>
    <property type="match status" value="1"/>
</dbReference>
<dbReference type="Pfam" id="PF13091">
    <property type="entry name" value="PLDc_2"/>
    <property type="match status" value="2"/>
</dbReference>
<evidence type="ECO:0000313" key="2">
    <source>
        <dbReference type="EMBL" id="MBT8768818.1"/>
    </source>
</evidence>
<reference evidence="2 3" key="1">
    <citation type="submission" date="2021-04" db="EMBL/GenBank/DDBJ databases">
        <title>Pseudomonas boanensis sp. nov., a bacterium isolated from river water used for household purposes in Boane District, Mozambique.</title>
        <authorList>
            <person name="Nicklasson M."/>
            <person name="Martin-Rodriguez A.J."/>
            <person name="Thorell K."/>
            <person name="Neves L."/>
            <person name="Mussagy A."/>
            <person name="Rydberg H.A."/>
            <person name="Hernroth B."/>
            <person name="Svensson-Stadler L."/>
            <person name="Sjoling A."/>
        </authorList>
    </citation>
    <scope>NUCLEOTIDE SEQUENCE [LARGE SCALE GENOMIC DNA]</scope>
    <source>
        <strain evidence="2 3">DB1</strain>
    </source>
</reference>
<organism evidence="2 3">
    <name type="scientific">Metapseudomonas boanensis</name>
    <dbReference type="NCBI Taxonomy" id="2822138"/>
    <lineage>
        <taxon>Bacteria</taxon>
        <taxon>Pseudomonadati</taxon>
        <taxon>Pseudomonadota</taxon>
        <taxon>Gammaproteobacteria</taxon>
        <taxon>Pseudomonadales</taxon>
        <taxon>Pseudomonadaceae</taxon>
        <taxon>Metapseudomonas</taxon>
    </lineage>
</organism>
<dbReference type="Proteomes" id="UP001519667">
    <property type="component" value="Unassembled WGS sequence"/>
</dbReference>
<keyword evidence="3" id="KW-1185">Reference proteome</keyword>
<proteinExistence type="predicted"/>
<dbReference type="PROSITE" id="PS50035">
    <property type="entry name" value="PLD"/>
    <property type="match status" value="1"/>
</dbReference>
<gene>
    <name evidence="2" type="ORF">J7302_22175</name>
</gene>
<dbReference type="Gene3D" id="3.30.870.10">
    <property type="entry name" value="Endonuclease Chain A"/>
    <property type="match status" value="2"/>
</dbReference>
<dbReference type="CDD" id="cd09110">
    <property type="entry name" value="PLDc_CLS_1"/>
    <property type="match status" value="1"/>
</dbReference>
<dbReference type="CDD" id="cd09159">
    <property type="entry name" value="PLDc_ybhO_like_2"/>
    <property type="match status" value="1"/>
</dbReference>